<reference evidence="2" key="1">
    <citation type="journal article" date="2019" name="Int. J. Syst. Evol. Microbiol.">
        <title>The Global Catalogue of Microorganisms (GCM) 10K type strain sequencing project: providing services to taxonomists for standard genome sequencing and annotation.</title>
        <authorList>
            <consortium name="The Broad Institute Genomics Platform"/>
            <consortium name="The Broad Institute Genome Sequencing Center for Infectious Disease"/>
            <person name="Wu L."/>
            <person name="Ma J."/>
        </authorList>
    </citation>
    <scope>NUCLEOTIDE SEQUENCE [LARGE SCALE GENOMIC DNA]</scope>
    <source>
        <strain evidence="2">JCM 4957</strain>
    </source>
</reference>
<gene>
    <name evidence="1" type="ORF">GCM10010384_18280</name>
</gene>
<dbReference type="Proteomes" id="UP000653308">
    <property type="component" value="Unassembled WGS sequence"/>
</dbReference>
<organism evidence="1 2">
    <name type="scientific">Streptomyces djakartensis</name>
    <dbReference type="NCBI Taxonomy" id="68193"/>
    <lineage>
        <taxon>Bacteria</taxon>
        <taxon>Bacillati</taxon>
        <taxon>Actinomycetota</taxon>
        <taxon>Actinomycetes</taxon>
        <taxon>Kitasatosporales</taxon>
        <taxon>Streptomycetaceae</taxon>
        <taxon>Streptomyces</taxon>
    </lineage>
</organism>
<name>A0ABQ2ZHA7_9ACTN</name>
<dbReference type="EMBL" id="BMWE01000004">
    <property type="protein sequence ID" value="GGY13013.1"/>
    <property type="molecule type" value="Genomic_DNA"/>
</dbReference>
<proteinExistence type="predicted"/>
<accession>A0ABQ2ZHA7</accession>
<dbReference type="RefSeq" id="WP_190197206.1">
    <property type="nucleotide sequence ID" value="NZ_BMWE01000004.1"/>
</dbReference>
<keyword evidence="2" id="KW-1185">Reference proteome</keyword>
<sequence>MSNPFGLESILRRLISEPIGPEQARRLARTISDLLQGVWEQWFPGVDYDDWCESLPEPLLDVIIQLLTWSEGGRIVVDRLPAAAVGHILTELKSFSVPAG</sequence>
<comment type="caution">
    <text evidence="1">The sequence shown here is derived from an EMBL/GenBank/DDBJ whole genome shotgun (WGS) entry which is preliminary data.</text>
</comment>
<evidence type="ECO:0000313" key="2">
    <source>
        <dbReference type="Proteomes" id="UP000653308"/>
    </source>
</evidence>
<evidence type="ECO:0000313" key="1">
    <source>
        <dbReference type="EMBL" id="GGY13013.1"/>
    </source>
</evidence>
<protein>
    <submittedName>
        <fullName evidence="1">Uncharacterized protein</fullName>
    </submittedName>
</protein>